<comment type="similarity">
    <text evidence="1">Belongs to the class-I fumarase family.</text>
</comment>
<dbReference type="GO" id="GO:0051539">
    <property type="term" value="F:4 iron, 4 sulfur cluster binding"/>
    <property type="evidence" value="ECO:0007669"/>
    <property type="project" value="UniProtKB-KW"/>
</dbReference>
<name>X0XHL4_9ZZZZ</name>
<gene>
    <name evidence="8" type="ORF">S01H1_83046</name>
</gene>
<accession>X0XHL4</accession>
<proteinExistence type="inferred from homology"/>
<feature type="non-terminal residue" evidence="8">
    <location>
        <position position="1"/>
    </location>
</feature>
<keyword evidence="6" id="KW-0456">Lyase</keyword>
<feature type="domain" description="Fe-S hydro-lyase tartrate dehydratase alpha-type catalytic" evidence="7">
    <location>
        <begin position="1"/>
        <end position="84"/>
    </location>
</feature>
<dbReference type="InterPro" id="IPR004646">
    <property type="entry name" value="Fe-S_hydro-lyase_TtdA-typ_cat"/>
</dbReference>
<keyword evidence="5" id="KW-0411">Iron-sulfur</keyword>
<evidence type="ECO:0000313" key="8">
    <source>
        <dbReference type="EMBL" id="GAG42615.1"/>
    </source>
</evidence>
<protein>
    <recommendedName>
        <fullName evidence="7">Fe-S hydro-lyase tartrate dehydratase alpha-type catalytic domain-containing protein</fullName>
    </recommendedName>
</protein>
<keyword evidence="2" id="KW-0004">4Fe-4S</keyword>
<dbReference type="PANTHER" id="PTHR30389:SF17">
    <property type="entry name" value="L(+)-TARTRATE DEHYDRATASE SUBUNIT ALPHA-RELATED"/>
    <property type="match status" value="1"/>
</dbReference>
<keyword evidence="4" id="KW-0408">Iron</keyword>
<evidence type="ECO:0000256" key="2">
    <source>
        <dbReference type="ARBA" id="ARBA00022485"/>
    </source>
</evidence>
<evidence type="ECO:0000256" key="3">
    <source>
        <dbReference type="ARBA" id="ARBA00022723"/>
    </source>
</evidence>
<dbReference type="InterPro" id="IPR051208">
    <property type="entry name" value="Class-I_Fumarase/Tartrate_DH"/>
</dbReference>
<dbReference type="AlphaFoldDB" id="X0XHL4"/>
<dbReference type="NCBIfam" id="TIGR00722">
    <property type="entry name" value="ttdA_fumA_fumB"/>
    <property type="match status" value="1"/>
</dbReference>
<dbReference type="EMBL" id="BARS01056376">
    <property type="protein sequence ID" value="GAG42615.1"/>
    <property type="molecule type" value="Genomic_DNA"/>
</dbReference>
<evidence type="ECO:0000256" key="5">
    <source>
        <dbReference type="ARBA" id="ARBA00023014"/>
    </source>
</evidence>
<evidence type="ECO:0000256" key="4">
    <source>
        <dbReference type="ARBA" id="ARBA00023004"/>
    </source>
</evidence>
<comment type="caution">
    <text evidence="8">The sequence shown here is derived from an EMBL/GenBank/DDBJ whole genome shotgun (WGS) entry which is preliminary data.</text>
</comment>
<evidence type="ECO:0000259" key="7">
    <source>
        <dbReference type="Pfam" id="PF05681"/>
    </source>
</evidence>
<dbReference type="PANTHER" id="PTHR30389">
    <property type="entry name" value="FUMARATE HYDRATASE-RELATED"/>
    <property type="match status" value="1"/>
</dbReference>
<evidence type="ECO:0000256" key="1">
    <source>
        <dbReference type="ARBA" id="ARBA00008876"/>
    </source>
</evidence>
<evidence type="ECO:0000256" key="6">
    <source>
        <dbReference type="ARBA" id="ARBA00023239"/>
    </source>
</evidence>
<reference evidence="8" key="1">
    <citation type="journal article" date="2014" name="Front. Microbiol.">
        <title>High frequency of phylogenetically diverse reductive dehalogenase-homologous genes in deep subseafloor sedimentary metagenomes.</title>
        <authorList>
            <person name="Kawai M."/>
            <person name="Futagami T."/>
            <person name="Toyoda A."/>
            <person name="Takaki Y."/>
            <person name="Nishi S."/>
            <person name="Hori S."/>
            <person name="Arai W."/>
            <person name="Tsubouchi T."/>
            <person name="Morono Y."/>
            <person name="Uchiyama I."/>
            <person name="Ito T."/>
            <person name="Fujiyama A."/>
            <person name="Inagaki F."/>
            <person name="Takami H."/>
        </authorList>
    </citation>
    <scope>NUCLEOTIDE SEQUENCE</scope>
    <source>
        <strain evidence="8">Expedition CK06-06</strain>
    </source>
</reference>
<dbReference type="GO" id="GO:0046872">
    <property type="term" value="F:metal ion binding"/>
    <property type="evidence" value="ECO:0007669"/>
    <property type="project" value="UniProtKB-KW"/>
</dbReference>
<dbReference type="Pfam" id="PF05681">
    <property type="entry name" value="Fumerase"/>
    <property type="match status" value="1"/>
</dbReference>
<keyword evidence="3" id="KW-0479">Metal-binding</keyword>
<sequence length="86" mass="9410">TAERAFMLAKRALLRKVGEPNPDTETAELEREILKRVNNLGIGPIGYGGRITALAVHIEVFPSHIASLPVAVNLDCHSCRHKEAII</sequence>
<dbReference type="GO" id="GO:0016829">
    <property type="term" value="F:lyase activity"/>
    <property type="evidence" value="ECO:0007669"/>
    <property type="project" value="UniProtKB-KW"/>
</dbReference>
<organism evidence="8">
    <name type="scientific">marine sediment metagenome</name>
    <dbReference type="NCBI Taxonomy" id="412755"/>
    <lineage>
        <taxon>unclassified sequences</taxon>
        <taxon>metagenomes</taxon>
        <taxon>ecological metagenomes</taxon>
    </lineage>
</organism>